<gene>
    <name evidence="3" type="ORF">GCM10010885_21810</name>
</gene>
<name>A0A917KG74_9BACL</name>
<comment type="caution">
    <text evidence="3">The sequence shown here is derived from an EMBL/GenBank/DDBJ whole genome shotgun (WGS) entry which is preliminary data.</text>
</comment>
<dbReference type="NCBIfam" id="TIGR01549">
    <property type="entry name" value="HAD-SF-IA-v1"/>
    <property type="match status" value="1"/>
</dbReference>
<reference evidence="3" key="2">
    <citation type="submission" date="2020-09" db="EMBL/GenBank/DDBJ databases">
        <authorList>
            <person name="Sun Q."/>
            <person name="Ohkuma M."/>
        </authorList>
    </citation>
    <scope>NUCLEOTIDE SEQUENCE</scope>
    <source>
        <strain evidence="3">JCM 18487</strain>
    </source>
</reference>
<dbReference type="InterPro" id="IPR023214">
    <property type="entry name" value="HAD_sf"/>
</dbReference>
<dbReference type="InterPro" id="IPR051540">
    <property type="entry name" value="S-2-haloacid_dehalogenase"/>
</dbReference>
<evidence type="ECO:0000313" key="3">
    <source>
        <dbReference type="EMBL" id="GGJ12054.1"/>
    </source>
</evidence>
<reference evidence="3" key="1">
    <citation type="journal article" date="2014" name="Int. J. Syst. Evol. Microbiol.">
        <title>Complete genome sequence of Corynebacterium casei LMG S-19264T (=DSM 44701T), isolated from a smear-ripened cheese.</title>
        <authorList>
            <consortium name="US DOE Joint Genome Institute (JGI-PGF)"/>
            <person name="Walter F."/>
            <person name="Albersmeier A."/>
            <person name="Kalinowski J."/>
            <person name="Ruckert C."/>
        </authorList>
    </citation>
    <scope>NUCLEOTIDE SEQUENCE</scope>
    <source>
        <strain evidence="3">JCM 18487</strain>
    </source>
</reference>
<dbReference type="PANTHER" id="PTHR43316">
    <property type="entry name" value="HYDROLASE, HALOACID DELAHOGENASE-RELATED"/>
    <property type="match status" value="1"/>
</dbReference>
<evidence type="ECO:0000256" key="2">
    <source>
        <dbReference type="SAM" id="MobiDB-lite"/>
    </source>
</evidence>
<dbReference type="PANTHER" id="PTHR43316:SF8">
    <property type="entry name" value="HAD FAMILY HYDROLASE"/>
    <property type="match status" value="1"/>
</dbReference>
<organism evidence="3 4">
    <name type="scientific">Alicyclobacillus cellulosilyticus</name>
    <dbReference type="NCBI Taxonomy" id="1003997"/>
    <lineage>
        <taxon>Bacteria</taxon>
        <taxon>Bacillati</taxon>
        <taxon>Bacillota</taxon>
        <taxon>Bacilli</taxon>
        <taxon>Bacillales</taxon>
        <taxon>Alicyclobacillaceae</taxon>
        <taxon>Alicyclobacillus</taxon>
    </lineage>
</organism>
<evidence type="ECO:0000256" key="1">
    <source>
        <dbReference type="ARBA" id="ARBA00022801"/>
    </source>
</evidence>
<evidence type="ECO:0000313" key="4">
    <source>
        <dbReference type="Proteomes" id="UP000637695"/>
    </source>
</evidence>
<proteinExistence type="predicted"/>
<evidence type="ECO:0008006" key="5">
    <source>
        <dbReference type="Google" id="ProtNLM"/>
    </source>
</evidence>
<dbReference type="Gene3D" id="3.40.50.1000">
    <property type="entry name" value="HAD superfamily/HAD-like"/>
    <property type="match status" value="1"/>
</dbReference>
<feature type="region of interest" description="Disordered" evidence="2">
    <location>
        <begin position="156"/>
        <end position="177"/>
    </location>
</feature>
<dbReference type="NCBIfam" id="TIGR01668">
    <property type="entry name" value="YqeG_hyp_ppase"/>
    <property type="match status" value="1"/>
</dbReference>
<dbReference type="InterPro" id="IPR036412">
    <property type="entry name" value="HAD-like_sf"/>
</dbReference>
<dbReference type="GO" id="GO:0008962">
    <property type="term" value="F:phosphatidylglycerophosphatase activity"/>
    <property type="evidence" value="ECO:0007669"/>
    <property type="project" value="InterPro"/>
</dbReference>
<dbReference type="AlphaFoldDB" id="A0A917KG74"/>
<dbReference type="Pfam" id="PF13242">
    <property type="entry name" value="Hydrolase_like"/>
    <property type="match status" value="1"/>
</dbReference>
<dbReference type="Proteomes" id="UP000637695">
    <property type="component" value="Unassembled WGS sequence"/>
</dbReference>
<dbReference type="SUPFAM" id="SSF56784">
    <property type="entry name" value="HAD-like"/>
    <property type="match status" value="1"/>
</dbReference>
<dbReference type="CDD" id="cd16416">
    <property type="entry name" value="HAD_BsYqeG-like"/>
    <property type="match status" value="1"/>
</dbReference>
<keyword evidence="1" id="KW-0378">Hydrolase</keyword>
<dbReference type="InterPro" id="IPR006439">
    <property type="entry name" value="HAD-SF_hydro_IA"/>
</dbReference>
<accession>A0A917KG74</accession>
<protein>
    <recommendedName>
        <fullName evidence="5">YqeG family HAD IIIA-type phosphatase</fullName>
    </recommendedName>
</protein>
<dbReference type="InterPro" id="IPR006549">
    <property type="entry name" value="HAD-SF_hydro_IIIA"/>
</dbReference>
<dbReference type="NCBIfam" id="TIGR01662">
    <property type="entry name" value="HAD-SF-IIIA"/>
    <property type="match status" value="1"/>
</dbReference>
<keyword evidence="4" id="KW-1185">Reference proteome</keyword>
<dbReference type="EMBL" id="BMOY01000042">
    <property type="protein sequence ID" value="GGJ12054.1"/>
    <property type="molecule type" value="Genomic_DNA"/>
</dbReference>
<sequence length="177" mass="20317">MYDIHLDKLWRQGKRVILTDLDNTLVPWNDRAVPQKLQAWLQAVQARGFRVLILSNNHDERVQAFSLDCGIPAIAKARKPRPWAFRQALAMLGATPEESVMVGDQLFTDVRGAKRAGIYAILVQPVDPREWWGTRLLRLAERWAMRRLARRGVRFPAAAAARPQPHQAQARTDPKRR</sequence>
<feature type="compositionally biased region" description="Low complexity" evidence="2">
    <location>
        <begin position="156"/>
        <end position="171"/>
    </location>
</feature>
<dbReference type="InterPro" id="IPR010021">
    <property type="entry name" value="PGPP1/Gep4"/>
</dbReference>